<dbReference type="Gene3D" id="3.40.50.2300">
    <property type="match status" value="1"/>
</dbReference>
<dbReference type="InterPro" id="IPR052893">
    <property type="entry name" value="TCS_response_regulator"/>
</dbReference>
<evidence type="ECO:0000313" key="4">
    <source>
        <dbReference type="Proteomes" id="UP001500021"/>
    </source>
</evidence>
<dbReference type="PANTHER" id="PTHR44520">
    <property type="entry name" value="RESPONSE REGULATOR RCP1-RELATED"/>
    <property type="match status" value="1"/>
</dbReference>
<dbReference type="Pfam" id="PF00072">
    <property type="entry name" value="Response_reg"/>
    <property type="match status" value="1"/>
</dbReference>
<comment type="caution">
    <text evidence="3">The sequence shown here is derived from an EMBL/GenBank/DDBJ whole genome shotgun (WGS) entry which is preliminary data.</text>
</comment>
<name>A0ABN1L445_9GAMM</name>
<dbReference type="Proteomes" id="UP001500021">
    <property type="component" value="Unassembled WGS sequence"/>
</dbReference>
<dbReference type="EMBL" id="BAAAFA010000002">
    <property type="protein sequence ID" value="GAA0812394.1"/>
    <property type="molecule type" value="Genomic_DNA"/>
</dbReference>
<reference evidence="3 4" key="1">
    <citation type="journal article" date="2019" name="Int. J. Syst. Evol. Microbiol.">
        <title>The Global Catalogue of Microorganisms (GCM) 10K type strain sequencing project: providing services to taxonomists for standard genome sequencing and annotation.</title>
        <authorList>
            <consortium name="The Broad Institute Genomics Platform"/>
            <consortium name="The Broad Institute Genome Sequencing Center for Infectious Disease"/>
            <person name="Wu L."/>
            <person name="Ma J."/>
        </authorList>
    </citation>
    <scope>NUCLEOTIDE SEQUENCE [LARGE SCALE GENOMIC DNA]</scope>
    <source>
        <strain evidence="3 4">JCM 15608</strain>
    </source>
</reference>
<organism evidence="3 4">
    <name type="scientific">Colwellia asteriadis</name>
    <dbReference type="NCBI Taxonomy" id="517723"/>
    <lineage>
        <taxon>Bacteria</taxon>
        <taxon>Pseudomonadati</taxon>
        <taxon>Pseudomonadota</taxon>
        <taxon>Gammaproteobacteria</taxon>
        <taxon>Alteromonadales</taxon>
        <taxon>Colwelliaceae</taxon>
        <taxon>Colwellia</taxon>
    </lineage>
</organism>
<dbReference type="RefSeq" id="WP_343814894.1">
    <property type="nucleotide sequence ID" value="NZ_BAAAFA010000002.1"/>
</dbReference>
<feature type="domain" description="Response regulatory" evidence="2">
    <location>
        <begin position="10"/>
        <end position="131"/>
    </location>
</feature>
<dbReference type="InterPro" id="IPR011006">
    <property type="entry name" value="CheY-like_superfamily"/>
</dbReference>
<feature type="modified residue" description="4-aspartylphosphate" evidence="1">
    <location>
        <position position="64"/>
    </location>
</feature>
<evidence type="ECO:0000259" key="2">
    <source>
        <dbReference type="PROSITE" id="PS50110"/>
    </source>
</evidence>
<evidence type="ECO:0000313" key="3">
    <source>
        <dbReference type="EMBL" id="GAA0812394.1"/>
    </source>
</evidence>
<keyword evidence="1" id="KW-0597">Phosphoprotein</keyword>
<dbReference type="PROSITE" id="PS50110">
    <property type="entry name" value="RESPONSE_REGULATORY"/>
    <property type="match status" value="1"/>
</dbReference>
<accession>A0ABN1L445</accession>
<keyword evidence="4" id="KW-1185">Reference proteome</keyword>
<proteinExistence type="predicted"/>
<evidence type="ECO:0000256" key="1">
    <source>
        <dbReference type="PROSITE-ProRule" id="PRU00169"/>
    </source>
</evidence>
<dbReference type="SUPFAM" id="SSF52172">
    <property type="entry name" value="CheY-like"/>
    <property type="match status" value="1"/>
</dbReference>
<dbReference type="SMART" id="SM00448">
    <property type="entry name" value="REC"/>
    <property type="match status" value="1"/>
</dbReference>
<gene>
    <name evidence="3" type="ORF">GCM10009111_06240</name>
</gene>
<dbReference type="InterPro" id="IPR001789">
    <property type="entry name" value="Sig_transdc_resp-reg_receiver"/>
</dbReference>
<dbReference type="PANTHER" id="PTHR44520:SF2">
    <property type="entry name" value="RESPONSE REGULATOR RCP1"/>
    <property type="match status" value="1"/>
</dbReference>
<sequence>MSDNNYKPATILLVEDDDIDAMGVERAFKKLKIGNPIVRAKDGVIALELLKSGSIDKPYIMLLDLNMPRMGGLELLAELRNDKNLKNSVVFVLTTSKDDEDKLAAYDKNIAGYIVKEKLQHGFDELVKLLDHYWRIVELPDN</sequence>
<protein>
    <submittedName>
        <fullName evidence="3">Response regulator</fullName>
    </submittedName>
</protein>
<dbReference type="CDD" id="cd17557">
    <property type="entry name" value="REC_Rcp-like"/>
    <property type="match status" value="1"/>
</dbReference>